<dbReference type="Gene3D" id="3.40.50.720">
    <property type="entry name" value="NAD(P)-binding Rossmann-like Domain"/>
    <property type="match status" value="1"/>
</dbReference>
<accession>A0A562SEN4</accession>
<evidence type="ECO:0000259" key="1">
    <source>
        <dbReference type="Pfam" id="PF13460"/>
    </source>
</evidence>
<dbReference type="RefSeq" id="WP_144888096.1">
    <property type="nucleotide sequence ID" value="NZ_VLLE01000006.1"/>
</dbReference>
<proteinExistence type="predicted"/>
<keyword evidence="3" id="KW-1185">Reference proteome</keyword>
<gene>
    <name evidence="2" type="ORF">IQ13_3728</name>
</gene>
<dbReference type="InterPro" id="IPR016040">
    <property type="entry name" value="NAD(P)-bd_dom"/>
</dbReference>
<sequence>MNGQTAVVIGATGLVGSSLVQQLLNDDAFDLVRILVRRTVNLQHPKLEVCITDFSNYEQYQQQLGTGNCIFCCIGTTMAQVKGDKALYRTIDFDIPVNAARFGKAAGFQQYLLVSAIGANSSSRFFYPRLKGEVEDVIAGFNFNSLHIFRPSFLLGNRTEQRTGEKIGIALFRLFKFLTPSNYKGINVADVAKAMIRANKQNNAGVHVYYYSQMVENN</sequence>
<feature type="domain" description="NAD(P)-binding" evidence="1">
    <location>
        <begin position="10"/>
        <end position="126"/>
    </location>
</feature>
<protein>
    <submittedName>
        <fullName evidence="2">Uncharacterized protein YbjT (DUF2867 family)</fullName>
    </submittedName>
</protein>
<dbReference type="AlphaFoldDB" id="A0A562SEN4"/>
<dbReference type="OrthoDB" id="9798632at2"/>
<dbReference type="Proteomes" id="UP000316167">
    <property type="component" value="Unassembled WGS sequence"/>
</dbReference>
<dbReference type="InterPro" id="IPR036291">
    <property type="entry name" value="NAD(P)-bd_dom_sf"/>
</dbReference>
<dbReference type="PANTHER" id="PTHR14097:SF7">
    <property type="entry name" value="OXIDOREDUCTASE HTATIP2"/>
    <property type="match status" value="1"/>
</dbReference>
<dbReference type="EMBL" id="VLLE01000006">
    <property type="protein sequence ID" value="TWI79324.1"/>
    <property type="molecule type" value="Genomic_DNA"/>
</dbReference>
<dbReference type="SUPFAM" id="SSF51735">
    <property type="entry name" value="NAD(P)-binding Rossmann-fold domains"/>
    <property type="match status" value="1"/>
</dbReference>
<evidence type="ECO:0000313" key="2">
    <source>
        <dbReference type="EMBL" id="TWI79324.1"/>
    </source>
</evidence>
<reference evidence="2 3" key="1">
    <citation type="journal article" date="2015" name="Stand. Genomic Sci.">
        <title>Genomic Encyclopedia of Bacterial and Archaeal Type Strains, Phase III: the genomes of soil and plant-associated and newly described type strains.</title>
        <authorList>
            <person name="Whitman W.B."/>
            <person name="Woyke T."/>
            <person name="Klenk H.P."/>
            <person name="Zhou Y."/>
            <person name="Lilburn T.G."/>
            <person name="Beck B.J."/>
            <person name="De Vos P."/>
            <person name="Vandamme P."/>
            <person name="Eisen J.A."/>
            <person name="Garrity G."/>
            <person name="Hugenholtz P."/>
            <person name="Kyrpides N.C."/>
        </authorList>
    </citation>
    <scope>NUCLEOTIDE SEQUENCE [LARGE SCALE GENOMIC DNA]</scope>
    <source>
        <strain evidence="2 3">CGMCC 1.7271</strain>
    </source>
</reference>
<evidence type="ECO:0000313" key="3">
    <source>
        <dbReference type="Proteomes" id="UP000316167"/>
    </source>
</evidence>
<name>A0A562SEN4_9BACT</name>
<comment type="caution">
    <text evidence="2">The sequence shown here is derived from an EMBL/GenBank/DDBJ whole genome shotgun (WGS) entry which is preliminary data.</text>
</comment>
<organism evidence="2 3">
    <name type="scientific">Lacibacter cauensis</name>
    <dbReference type="NCBI Taxonomy" id="510947"/>
    <lineage>
        <taxon>Bacteria</taxon>
        <taxon>Pseudomonadati</taxon>
        <taxon>Bacteroidota</taxon>
        <taxon>Chitinophagia</taxon>
        <taxon>Chitinophagales</taxon>
        <taxon>Chitinophagaceae</taxon>
        <taxon>Lacibacter</taxon>
    </lineage>
</organism>
<dbReference type="Pfam" id="PF13460">
    <property type="entry name" value="NAD_binding_10"/>
    <property type="match status" value="1"/>
</dbReference>
<dbReference type="PANTHER" id="PTHR14097">
    <property type="entry name" value="OXIDOREDUCTASE HTATIP2"/>
    <property type="match status" value="1"/>
</dbReference>